<dbReference type="Pfam" id="PF11875">
    <property type="entry name" value="DnaJ-like_C11_C"/>
    <property type="match status" value="1"/>
</dbReference>
<dbReference type="SUPFAM" id="SSF46565">
    <property type="entry name" value="Chaperone J-domain"/>
    <property type="match status" value="1"/>
</dbReference>
<dbReference type="PROSITE" id="PS00636">
    <property type="entry name" value="DNAJ_1"/>
    <property type="match status" value="1"/>
</dbReference>
<evidence type="ECO:0000313" key="6">
    <source>
        <dbReference type="EMBL" id="KAH6597514.1"/>
    </source>
</evidence>
<comment type="subcellular location">
    <subcellularLocation>
        <location evidence="1">Membrane</location>
    </subcellularLocation>
</comment>
<evidence type="ECO:0000259" key="5">
    <source>
        <dbReference type="PROSITE" id="PS50076"/>
    </source>
</evidence>
<dbReference type="Pfam" id="PF00226">
    <property type="entry name" value="DnaJ"/>
    <property type="match status" value="1"/>
</dbReference>
<dbReference type="PANTHER" id="PTHR44157">
    <property type="entry name" value="DNAJ HOMOLOG SUBFAMILY C MEMBER 11"/>
    <property type="match status" value="1"/>
</dbReference>
<dbReference type="InterPro" id="IPR024586">
    <property type="entry name" value="DnaJ-like_C11_C"/>
</dbReference>
<keyword evidence="2" id="KW-0472">Membrane</keyword>
<dbReference type="PROSITE" id="PS50076">
    <property type="entry name" value="DNAJ_2"/>
    <property type="match status" value="1"/>
</dbReference>
<dbReference type="CDD" id="cd06257">
    <property type="entry name" value="DnaJ"/>
    <property type="match status" value="1"/>
</dbReference>
<dbReference type="Pfam" id="PF22774">
    <property type="entry name" value="DNAJC11_beta-barrel"/>
    <property type="match status" value="1"/>
</dbReference>
<evidence type="ECO:0000256" key="1">
    <source>
        <dbReference type="ARBA" id="ARBA00004370"/>
    </source>
</evidence>
<evidence type="ECO:0000256" key="2">
    <source>
        <dbReference type="ARBA" id="ARBA00023136"/>
    </source>
</evidence>
<dbReference type="PANTHER" id="PTHR44157:SF1">
    <property type="entry name" value="DNAJ HOMOLOG SUBFAMILY C MEMBER 11"/>
    <property type="match status" value="1"/>
</dbReference>
<accession>A0ABQ8FG28</accession>
<feature type="compositionally biased region" description="Low complexity" evidence="4">
    <location>
        <begin position="19"/>
        <end position="40"/>
    </location>
</feature>
<dbReference type="InterPro" id="IPR055225">
    <property type="entry name" value="DNAJC11-like_beta-barrel"/>
</dbReference>
<gene>
    <name evidence="6" type="ORF">BASA50_004430</name>
</gene>
<protein>
    <recommendedName>
        <fullName evidence="5">J domain-containing protein</fullName>
    </recommendedName>
</protein>
<dbReference type="InterPro" id="IPR052243">
    <property type="entry name" value="Mito_inner_membrane_organizer"/>
</dbReference>
<dbReference type="Gene3D" id="1.10.287.110">
    <property type="entry name" value="DnaJ domain"/>
    <property type="match status" value="1"/>
</dbReference>
<dbReference type="InterPro" id="IPR001623">
    <property type="entry name" value="DnaJ_domain"/>
</dbReference>
<feature type="region of interest" description="Disordered" evidence="4">
    <location>
        <begin position="1"/>
        <end position="41"/>
    </location>
</feature>
<evidence type="ECO:0000313" key="7">
    <source>
        <dbReference type="Proteomes" id="UP001648503"/>
    </source>
</evidence>
<dbReference type="Proteomes" id="UP001648503">
    <property type="component" value="Unassembled WGS sequence"/>
</dbReference>
<comment type="caution">
    <text evidence="6">The sequence shown here is derived from an EMBL/GenBank/DDBJ whole genome shotgun (WGS) entry which is preliminary data.</text>
</comment>
<keyword evidence="7" id="KW-1185">Reference proteome</keyword>
<dbReference type="InterPro" id="IPR036869">
    <property type="entry name" value="J_dom_sf"/>
</dbReference>
<name>A0ABQ8FG28_9FUNG</name>
<proteinExistence type="predicted"/>
<evidence type="ECO:0000256" key="4">
    <source>
        <dbReference type="SAM" id="MobiDB-lite"/>
    </source>
</evidence>
<dbReference type="PRINTS" id="PR00625">
    <property type="entry name" value="JDOMAIN"/>
</dbReference>
<evidence type="ECO:0000256" key="3">
    <source>
        <dbReference type="ARBA" id="ARBA00023186"/>
    </source>
</evidence>
<dbReference type="InterPro" id="IPR018253">
    <property type="entry name" value="DnaJ_domain_CS"/>
</dbReference>
<feature type="domain" description="J" evidence="5">
    <location>
        <begin position="78"/>
        <end position="146"/>
    </location>
</feature>
<keyword evidence="3" id="KW-0143">Chaperone</keyword>
<reference evidence="6 7" key="1">
    <citation type="submission" date="2021-02" db="EMBL/GenBank/DDBJ databases">
        <title>Variation within the Batrachochytrium salamandrivorans European outbreak.</title>
        <authorList>
            <person name="Kelly M."/>
            <person name="Pasmans F."/>
            <person name="Shea T.P."/>
            <person name="Munoz J.F."/>
            <person name="Carranza S."/>
            <person name="Cuomo C.A."/>
            <person name="Martel A."/>
        </authorList>
    </citation>
    <scope>NUCLEOTIDE SEQUENCE [LARGE SCALE GENOMIC DNA]</scope>
    <source>
        <strain evidence="6 7">AMFP18/2</strain>
    </source>
</reference>
<dbReference type="EMBL" id="JAFCIX010000143">
    <property type="protein sequence ID" value="KAH6597514.1"/>
    <property type="molecule type" value="Genomic_DNA"/>
</dbReference>
<sequence length="679" mass="75985">MDPYASTDTDPPVQQKPTAASNSHSNNHSSSHSNMYSSANPCVDPMRQNSSFLDDESWTDVDPTAAQMDLVDSITTIDFYGILNVDHKATDDDIKNAYKRLCITFHPDKYMKESDKSIAQRKFQSVQRAYSVLSDPEKRYIYDLYGEAALDQSWEVGPQRKSPEAIREEYEHRARIKRDLEAIELVKSRGEITLTLDATSYFQPSPMATLRFRDSFMGLPVASHRSFYDLMVLPEIQKATVTHEWETRLDPTTDIILSGKVQAYNGHGNGAVGATIRHVLSPNLWGEASLNISHNPSAEFKVVRNFSSDIFMTVHGDMRTVYRPPDLTIVVGRRITTNSTGYLRYQPGSFCNGLWGPRNLGHISHTACTVGMVHNMHGRQWDFDLHAGVSGSRITLSHTRPIAGRILTRIELSAMTSGDVVIGINGDHRVDRHTRIGMGINCSVESGVFLQLKVSRLGQKIKLPILLTPELDLRLAFLTLTVSLLSGIAFDRLVLKPWRDRRMKTTLGHIRQKNAKFLQERCMDAQQAIELMRESVARRVEVEESRTGLVIIQALYGKLPISELASVRALSPQGIKDMAASIRKQIKSVLTPDSLTPPELPSNDYIDVAIPVQSLVQGGQLHISGGHSKSSIIGFWDPCLGEKKRLRITYQFHGRVHQIEVDDKTAVAAPLREPAKDIL</sequence>
<dbReference type="SMART" id="SM00271">
    <property type="entry name" value="DnaJ"/>
    <property type="match status" value="1"/>
</dbReference>
<organism evidence="6 7">
    <name type="scientific">Batrachochytrium salamandrivorans</name>
    <dbReference type="NCBI Taxonomy" id="1357716"/>
    <lineage>
        <taxon>Eukaryota</taxon>
        <taxon>Fungi</taxon>
        <taxon>Fungi incertae sedis</taxon>
        <taxon>Chytridiomycota</taxon>
        <taxon>Chytridiomycota incertae sedis</taxon>
        <taxon>Chytridiomycetes</taxon>
        <taxon>Rhizophydiales</taxon>
        <taxon>Rhizophydiales incertae sedis</taxon>
        <taxon>Batrachochytrium</taxon>
    </lineage>
</organism>